<dbReference type="EMBL" id="GECZ01009167">
    <property type="protein sequence ID" value="JAS60602.1"/>
    <property type="molecule type" value="Transcribed_RNA"/>
</dbReference>
<sequence length="112" mass="12914">LDEFDKDFEESFYYAVANRVTNDAVNVMATVNKSTEDVETEAEEAVAVDVGAEVEDENRSGEDYSIYFYDTDLANAEFRRPNNLLINANCQFVFCTEIVDKCDEFFERLFDK</sequence>
<evidence type="ECO:0000313" key="1">
    <source>
        <dbReference type="EMBL" id="JAS60602.1"/>
    </source>
</evidence>
<feature type="non-terminal residue" evidence="1">
    <location>
        <position position="1"/>
    </location>
</feature>
<gene>
    <name evidence="1" type="ORF">g.44256</name>
</gene>
<organism evidence="1">
    <name type="scientific">Cuerna arida</name>
    <dbReference type="NCBI Taxonomy" id="1464854"/>
    <lineage>
        <taxon>Eukaryota</taxon>
        <taxon>Metazoa</taxon>
        <taxon>Ecdysozoa</taxon>
        <taxon>Arthropoda</taxon>
        <taxon>Hexapoda</taxon>
        <taxon>Insecta</taxon>
        <taxon>Pterygota</taxon>
        <taxon>Neoptera</taxon>
        <taxon>Paraneoptera</taxon>
        <taxon>Hemiptera</taxon>
        <taxon>Auchenorrhyncha</taxon>
        <taxon>Membracoidea</taxon>
        <taxon>Cicadellidae</taxon>
        <taxon>Cicadellinae</taxon>
        <taxon>Proconiini</taxon>
        <taxon>Cuerna</taxon>
    </lineage>
</organism>
<feature type="non-terminal residue" evidence="1">
    <location>
        <position position="112"/>
    </location>
</feature>
<dbReference type="AlphaFoldDB" id="A0A1B6GDS7"/>
<accession>A0A1B6GDS7</accession>
<protein>
    <submittedName>
        <fullName evidence="1">Uncharacterized protein</fullName>
    </submittedName>
</protein>
<proteinExistence type="predicted"/>
<reference evidence="1" key="1">
    <citation type="submission" date="2015-11" db="EMBL/GenBank/DDBJ databases">
        <title>De novo transcriptome assembly of four potential Pierce s Disease insect vectors from Arizona vineyards.</title>
        <authorList>
            <person name="Tassone E.E."/>
        </authorList>
    </citation>
    <scope>NUCLEOTIDE SEQUENCE</scope>
</reference>
<name>A0A1B6GDS7_9HEMI</name>